<evidence type="ECO:0000313" key="1">
    <source>
        <dbReference type="EMBL" id="MPC72578.1"/>
    </source>
</evidence>
<comment type="caution">
    <text evidence="1">The sequence shown here is derived from an EMBL/GenBank/DDBJ whole genome shotgun (WGS) entry which is preliminary data.</text>
</comment>
<dbReference type="EMBL" id="VSRR010034997">
    <property type="protein sequence ID" value="MPC72578.1"/>
    <property type="molecule type" value="Genomic_DNA"/>
</dbReference>
<organism evidence="1 2">
    <name type="scientific">Portunus trituberculatus</name>
    <name type="common">Swimming crab</name>
    <name type="synonym">Neptunus trituberculatus</name>
    <dbReference type="NCBI Taxonomy" id="210409"/>
    <lineage>
        <taxon>Eukaryota</taxon>
        <taxon>Metazoa</taxon>
        <taxon>Ecdysozoa</taxon>
        <taxon>Arthropoda</taxon>
        <taxon>Crustacea</taxon>
        <taxon>Multicrustacea</taxon>
        <taxon>Malacostraca</taxon>
        <taxon>Eumalacostraca</taxon>
        <taxon>Eucarida</taxon>
        <taxon>Decapoda</taxon>
        <taxon>Pleocyemata</taxon>
        <taxon>Brachyura</taxon>
        <taxon>Eubrachyura</taxon>
        <taxon>Portunoidea</taxon>
        <taxon>Portunidae</taxon>
        <taxon>Portuninae</taxon>
        <taxon>Portunus</taxon>
    </lineage>
</organism>
<sequence length="13" mass="1529">MPPSVRGRWISSR</sequence>
<gene>
    <name evidence="1" type="ORF">E2C01_066890</name>
</gene>
<reference evidence="1 2" key="1">
    <citation type="submission" date="2019-05" db="EMBL/GenBank/DDBJ databases">
        <title>Another draft genome of Portunus trituberculatus and its Hox gene families provides insights of decapod evolution.</title>
        <authorList>
            <person name="Jeong J.-H."/>
            <person name="Song I."/>
            <person name="Kim S."/>
            <person name="Choi T."/>
            <person name="Kim D."/>
            <person name="Ryu S."/>
            <person name="Kim W."/>
        </authorList>
    </citation>
    <scope>NUCLEOTIDE SEQUENCE [LARGE SCALE GENOMIC DNA]</scope>
    <source>
        <tissue evidence="1">Muscle</tissue>
    </source>
</reference>
<proteinExistence type="predicted"/>
<protein>
    <submittedName>
        <fullName evidence="1">Uncharacterized protein</fullName>
    </submittedName>
</protein>
<accession>A0A5B7HV37</accession>
<evidence type="ECO:0000313" key="2">
    <source>
        <dbReference type="Proteomes" id="UP000324222"/>
    </source>
</evidence>
<dbReference type="Proteomes" id="UP000324222">
    <property type="component" value="Unassembled WGS sequence"/>
</dbReference>
<name>A0A5B7HV37_PORTR</name>
<keyword evidence="2" id="KW-1185">Reference proteome</keyword>